<dbReference type="OrthoDB" id="9799640at2"/>
<protein>
    <recommendedName>
        <fullName evidence="7">2Fe-2S ferredoxin-type domain-containing protein</fullName>
    </recommendedName>
</protein>
<sequence length="106" mass="11200">MISIFATDRSGVEHAIEGDAARSLMRNLKDIGGLAIPAICGGSRSCGTCHVHVDPAWYAKLAAPSMEEVELIEDAPAYQAGASRLSCQIRLDETLSGIRVTLVASD</sequence>
<comment type="similarity">
    <text evidence="1">Belongs to the adrenodoxin/putidaredoxin family.</text>
</comment>
<reference evidence="8 9" key="1">
    <citation type="submission" date="2015-11" db="EMBL/GenBank/DDBJ databases">
        <title>Expanding the genomic diversity of Burkholderia species for the development of highly accurate diagnostics.</title>
        <authorList>
            <person name="Sahl J."/>
            <person name="Keim P."/>
            <person name="Wagner D."/>
        </authorList>
    </citation>
    <scope>NUCLEOTIDE SEQUENCE [LARGE SCALE GENOMIC DNA]</scope>
    <source>
        <strain evidence="8 9">MSMB368WGS</strain>
    </source>
</reference>
<accession>A0A132EA80</accession>
<evidence type="ECO:0000256" key="2">
    <source>
        <dbReference type="ARBA" id="ARBA00022714"/>
    </source>
</evidence>
<dbReference type="InterPro" id="IPR036010">
    <property type="entry name" value="2Fe-2S_ferredoxin-like_sf"/>
</dbReference>
<evidence type="ECO:0000313" key="9">
    <source>
        <dbReference type="Proteomes" id="UP000062912"/>
    </source>
</evidence>
<dbReference type="InterPro" id="IPR001041">
    <property type="entry name" value="2Fe-2S_ferredoxin-type"/>
</dbReference>
<dbReference type="GO" id="GO:0051537">
    <property type="term" value="F:2 iron, 2 sulfur cluster binding"/>
    <property type="evidence" value="ECO:0007669"/>
    <property type="project" value="UniProtKB-KW"/>
</dbReference>
<dbReference type="GO" id="GO:0046872">
    <property type="term" value="F:metal ion binding"/>
    <property type="evidence" value="ECO:0007669"/>
    <property type="project" value="UniProtKB-KW"/>
</dbReference>
<dbReference type="GO" id="GO:0140647">
    <property type="term" value="P:P450-containing electron transport chain"/>
    <property type="evidence" value="ECO:0007669"/>
    <property type="project" value="InterPro"/>
</dbReference>
<dbReference type="InterPro" id="IPR001055">
    <property type="entry name" value="Adrenodoxin-like"/>
</dbReference>
<evidence type="ECO:0000259" key="7">
    <source>
        <dbReference type="PROSITE" id="PS51085"/>
    </source>
</evidence>
<dbReference type="AlphaFoldDB" id="A0A132EA80"/>
<feature type="domain" description="2Fe-2S ferredoxin-type" evidence="7">
    <location>
        <begin position="1"/>
        <end position="106"/>
    </location>
</feature>
<dbReference type="GO" id="GO:0009055">
    <property type="term" value="F:electron transfer activity"/>
    <property type="evidence" value="ECO:0007669"/>
    <property type="project" value="TreeGrafter"/>
</dbReference>
<evidence type="ECO:0000256" key="1">
    <source>
        <dbReference type="ARBA" id="ARBA00010914"/>
    </source>
</evidence>
<evidence type="ECO:0000256" key="3">
    <source>
        <dbReference type="ARBA" id="ARBA00022723"/>
    </source>
</evidence>
<dbReference type="PRINTS" id="PR00355">
    <property type="entry name" value="ADRENODOXIN"/>
</dbReference>
<dbReference type="CDD" id="cd00207">
    <property type="entry name" value="fer2"/>
    <property type="match status" value="1"/>
</dbReference>
<dbReference type="Pfam" id="PF00111">
    <property type="entry name" value="Fer2"/>
    <property type="match status" value="1"/>
</dbReference>
<comment type="cofactor">
    <cofactor evidence="6">
        <name>[2Fe-2S] cluster</name>
        <dbReference type="ChEBI" id="CHEBI:190135"/>
    </cofactor>
</comment>
<evidence type="ECO:0000256" key="6">
    <source>
        <dbReference type="ARBA" id="ARBA00034078"/>
    </source>
</evidence>
<evidence type="ECO:0000313" key="8">
    <source>
        <dbReference type="EMBL" id="KWF22856.1"/>
    </source>
</evidence>
<keyword evidence="4" id="KW-0408">Iron</keyword>
<dbReference type="PROSITE" id="PS51085">
    <property type="entry name" value="2FE2S_FER_2"/>
    <property type="match status" value="1"/>
</dbReference>
<keyword evidence="2" id="KW-0001">2Fe-2S</keyword>
<dbReference type="InterPro" id="IPR012675">
    <property type="entry name" value="Beta-grasp_dom_sf"/>
</dbReference>
<proteinExistence type="inferred from homology"/>
<dbReference type="PANTHER" id="PTHR23426:SF65">
    <property type="entry name" value="FERREDOXIN-2, MITOCHONDRIAL"/>
    <property type="match status" value="1"/>
</dbReference>
<dbReference type="Gene3D" id="3.10.20.30">
    <property type="match status" value="1"/>
</dbReference>
<keyword evidence="5" id="KW-0411">Iron-sulfur</keyword>
<dbReference type="Proteomes" id="UP000062912">
    <property type="component" value="Unassembled WGS sequence"/>
</dbReference>
<organism evidence="8 9">
    <name type="scientific">Burkholderia pseudomultivorans</name>
    <dbReference type="NCBI Taxonomy" id="1207504"/>
    <lineage>
        <taxon>Bacteria</taxon>
        <taxon>Pseudomonadati</taxon>
        <taxon>Pseudomonadota</taxon>
        <taxon>Betaproteobacteria</taxon>
        <taxon>Burkholderiales</taxon>
        <taxon>Burkholderiaceae</taxon>
        <taxon>Burkholderia</taxon>
        <taxon>Burkholderia cepacia complex</taxon>
    </lineage>
</organism>
<dbReference type="PANTHER" id="PTHR23426">
    <property type="entry name" value="FERREDOXIN/ADRENODOXIN"/>
    <property type="match status" value="1"/>
</dbReference>
<evidence type="ECO:0000256" key="5">
    <source>
        <dbReference type="ARBA" id="ARBA00023014"/>
    </source>
</evidence>
<name>A0A132EA80_9BURK</name>
<dbReference type="EMBL" id="LPJR01000067">
    <property type="protein sequence ID" value="KWF22856.1"/>
    <property type="molecule type" value="Genomic_DNA"/>
</dbReference>
<gene>
    <name evidence="8" type="ORF">WT56_01185</name>
</gene>
<keyword evidence="3" id="KW-0479">Metal-binding</keyword>
<dbReference type="SUPFAM" id="SSF54292">
    <property type="entry name" value="2Fe-2S ferredoxin-like"/>
    <property type="match status" value="1"/>
</dbReference>
<evidence type="ECO:0000256" key="4">
    <source>
        <dbReference type="ARBA" id="ARBA00023004"/>
    </source>
</evidence>
<comment type="caution">
    <text evidence="8">The sequence shown here is derived from an EMBL/GenBank/DDBJ whole genome shotgun (WGS) entry which is preliminary data.</text>
</comment>